<proteinExistence type="predicted"/>
<gene>
    <name evidence="1" type="ORF">NCTC10742_01876</name>
</gene>
<name>A0A378SIJ8_9MYCO</name>
<protein>
    <submittedName>
        <fullName evidence="1">Uncharacterized protein</fullName>
    </submittedName>
</protein>
<dbReference type="Proteomes" id="UP000254291">
    <property type="component" value="Unassembled WGS sequence"/>
</dbReference>
<evidence type="ECO:0000313" key="1">
    <source>
        <dbReference type="EMBL" id="STZ42662.1"/>
    </source>
</evidence>
<organism evidence="1 2">
    <name type="scientific">Mycolicibacterium gilvum</name>
    <dbReference type="NCBI Taxonomy" id="1804"/>
    <lineage>
        <taxon>Bacteria</taxon>
        <taxon>Bacillati</taxon>
        <taxon>Actinomycetota</taxon>
        <taxon>Actinomycetes</taxon>
        <taxon>Mycobacteriales</taxon>
        <taxon>Mycobacteriaceae</taxon>
        <taxon>Mycolicibacterium</taxon>
    </lineage>
</organism>
<sequence length="141" mass="14795">MQACWNAISAQYLGEMTDSHSGSSVQRIATTAGLFTAVAGTALLGTPERLGPLIGLTGKRDAQLVGALDLALVPGLLFGRPRWPWLAARAASNLVTVGFVLRRGTDDRSRRNARVFSAALALATVTDLRAAYTGARPTTAT</sequence>
<dbReference type="EMBL" id="UGQM01000001">
    <property type="protein sequence ID" value="STZ42662.1"/>
    <property type="molecule type" value="Genomic_DNA"/>
</dbReference>
<accession>A0A378SIJ8</accession>
<reference evidence="1 2" key="1">
    <citation type="submission" date="2018-06" db="EMBL/GenBank/DDBJ databases">
        <authorList>
            <consortium name="Pathogen Informatics"/>
            <person name="Doyle S."/>
        </authorList>
    </citation>
    <scope>NUCLEOTIDE SEQUENCE [LARGE SCALE GENOMIC DNA]</scope>
    <source>
        <strain evidence="1 2">NCTC10742</strain>
    </source>
</reference>
<evidence type="ECO:0000313" key="2">
    <source>
        <dbReference type="Proteomes" id="UP000254291"/>
    </source>
</evidence>
<dbReference type="AlphaFoldDB" id="A0A378SIJ8"/>